<feature type="region of interest" description="Disordered" evidence="1">
    <location>
        <begin position="379"/>
        <end position="399"/>
    </location>
</feature>
<comment type="caution">
    <text evidence="2">The sequence shown here is derived from an EMBL/GenBank/DDBJ whole genome shotgun (WGS) entry which is preliminary data.</text>
</comment>
<gene>
    <name evidence="2" type="ORF">S06H3_00261</name>
</gene>
<dbReference type="EMBL" id="BARV01000041">
    <property type="protein sequence ID" value="GAH92200.1"/>
    <property type="molecule type" value="Genomic_DNA"/>
</dbReference>
<evidence type="ECO:0000256" key="1">
    <source>
        <dbReference type="SAM" id="MobiDB-lite"/>
    </source>
</evidence>
<reference evidence="2" key="1">
    <citation type="journal article" date="2014" name="Front. Microbiol.">
        <title>High frequency of phylogenetically diverse reductive dehalogenase-homologous genes in deep subseafloor sedimentary metagenomes.</title>
        <authorList>
            <person name="Kawai M."/>
            <person name="Futagami T."/>
            <person name="Toyoda A."/>
            <person name="Takaki Y."/>
            <person name="Nishi S."/>
            <person name="Hori S."/>
            <person name="Arai W."/>
            <person name="Tsubouchi T."/>
            <person name="Morono Y."/>
            <person name="Uchiyama I."/>
            <person name="Ito T."/>
            <person name="Fujiyama A."/>
            <person name="Inagaki F."/>
            <person name="Takami H."/>
        </authorList>
    </citation>
    <scope>NUCLEOTIDE SEQUENCE</scope>
    <source>
        <strain evidence="2">Expedition CK06-06</strain>
    </source>
</reference>
<proteinExistence type="predicted"/>
<name>X1KEZ0_9ZZZZ</name>
<evidence type="ECO:0000313" key="2">
    <source>
        <dbReference type="EMBL" id="GAH92200.1"/>
    </source>
</evidence>
<organism evidence="2">
    <name type="scientific">marine sediment metagenome</name>
    <dbReference type="NCBI Taxonomy" id="412755"/>
    <lineage>
        <taxon>unclassified sequences</taxon>
        <taxon>metagenomes</taxon>
        <taxon>ecological metagenomes</taxon>
    </lineage>
</organism>
<accession>X1KEZ0</accession>
<sequence length="399" mass="46713">MALDTNCIVRFFDIKPLLRPTHPFFKDKQGFIEDYAAYKTDPNSEHFLLYPKCRYEHRNNPHRRFRLSRSHTGRTFKKLIDLREACHLANLKFVNLDLTLAKELSEWLGQQPGGHEMAWRLFKHWLDNCLAKLMPQDSTMALWAVLHFWSTKNPLEPHFHFHICLLNYVEVLAFDDPENGQTYELGERPFPVNEDGKRTPFTKAQLAELRSGSRRIQANFAYRHRIDAPSLAQDQEADLYVAYLNFNKPDDTPRIINRLKYMTRPPIVDYARVSNKNKSYPNPTELILKYTTQMRTFGFARRLKGLIGEVDDSEICKLSPLTGKKMEYIGRLTREEALYHAQGTLGRLDFIKGKPVFGELTERELDWLKEVDYSEYPNPGWYKAHRDDPDALLAPRPPP</sequence>
<protein>
    <submittedName>
        <fullName evidence="2">Uncharacterized protein</fullName>
    </submittedName>
</protein>
<dbReference type="AlphaFoldDB" id="X1KEZ0"/>